<sequence length="106" mass="11868">MKNALDLKDAPERTEQLLADIQSMLNAENIYTNDVQQQMLASHVKAMVLRSITGEPLPEVEKALFDEISAESIQMAEQVVNRLGNLPIEEAYLLSVHFEVAKDNNS</sequence>
<name>A0ABY7HVZ0_9GAMM</name>
<dbReference type="SUPFAM" id="SSF63520">
    <property type="entry name" value="PTS-regulatory domain, PRD"/>
    <property type="match status" value="1"/>
</dbReference>
<feature type="domain" description="PRD" evidence="1">
    <location>
        <begin position="5"/>
        <end position="106"/>
    </location>
</feature>
<gene>
    <name evidence="2" type="ORF">O1V66_15280</name>
</gene>
<protein>
    <submittedName>
        <fullName evidence="2">PRD domain-containing protein</fullName>
    </submittedName>
</protein>
<dbReference type="Pfam" id="PF00874">
    <property type="entry name" value="PRD"/>
    <property type="match status" value="1"/>
</dbReference>
<dbReference type="NCBIfam" id="TIGR03582">
    <property type="entry name" value="EF_0829"/>
    <property type="match status" value="1"/>
</dbReference>
<dbReference type="InterPro" id="IPR011608">
    <property type="entry name" value="PRD"/>
</dbReference>
<dbReference type="RefSeq" id="WP_045048331.1">
    <property type="nucleotide sequence ID" value="NZ_CP114058.1"/>
</dbReference>
<dbReference type="EMBL" id="CP114058">
    <property type="protein sequence ID" value="WAT03122.1"/>
    <property type="molecule type" value="Genomic_DNA"/>
</dbReference>
<reference evidence="2" key="1">
    <citation type="submission" date="2022-12" db="EMBL/GenBank/DDBJ databases">
        <title>Complete genome sequence of an Australian strain of Rouxiella badensis DAR84756 and resolution of the R. badensis DSM100043 and R. chamberiensis DSM28324 genomes.</title>
        <authorList>
            <person name="Paul S."/>
            <person name="Anderson P.J."/>
            <person name="Maynard G."/>
            <person name="Dyall-Smith M."/>
            <person name="Kudinha T."/>
        </authorList>
    </citation>
    <scope>NUCLEOTIDE SEQUENCE</scope>
    <source>
        <strain evidence="2">DSM 28324</strain>
    </source>
</reference>
<keyword evidence="3" id="KW-1185">Reference proteome</keyword>
<dbReference type="InterPro" id="IPR036634">
    <property type="entry name" value="PRD_sf"/>
</dbReference>
<organism evidence="2 3">
    <name type="scientific">Rouxiella chamberiensis</name>
    <dbReference type="NCBI Taxonomy" id="1513468"/>
    <lineage>
        <taxon>Bacteria</taxon>
        <taxon>Pseudomonadati</taxon>
        <taxon>Pseudomonadota</taxon>
        <taxon>Gammaproteobacteria</taxon>
        <taxon>Enterobacterales</taxon>
        <taxon>Yersiniaceae</taxon>
        <taxon>Rouxiella</taxon>
    </lineage>
</organism>
<dbReference type="PROSITE" id="PS51372">
    <property type="entry name" value="PRD_2"/>
    <property type="match status" value="1"/>
</dbReference>
<dbReference type="Proteomes" id="UP001164712">
    <property type="component" value="Chromosome"/>
</dbReference>
<evidence type="ECO:0000313" key="2">
    <source>
        <dbReference type="EMBL" id="WAT03122.1"/>
    </source>
</evidence>
<proteinExistence type="predicted"/>
<accession>A0ABY7HVZ0</accession>
<dbReference type="InterPro" id="IPR020044">
    <property type="entry name" value="PRD_EF0829/AHA3910"/>
</dbReference>
<evidence type="ECO:0000313" key="3">
    <source>
        <dbReference type="Proteomes" id="UP001164712"/>
    </source>
</evidence>
<dbReference type="Gene3D" id="1.10.1790.10">
    <property type="entry name" value="PRD domain"/>
    <property type="match status" value="1"/>
</dbReference>
<evidence type="ECO:0000259" key="1">
    <source>
        <dbReference type="PROSITE" id="PS51372"/>
    </source>
</evidence>